<evidence type="ECO:0000313" key="3">
    <source>
        <dbReference type="Proteomes" id="UP000054324"/>
    </source>
</evidence>
<proteinExistence type="predicted"/>
<evidence type="ECO:0000313" key="2">
    <source>
        <dbReference type="EMBL" id="KER33284.1"/>
    </source>
</evidence>
<dbReference type="RefSeq" id="XP_009162921.1">
    <property type="nucleotide sequence ID" value="XM_009164657.1"/>
</dbReference>
<feature type="compositionally biased region" description="Polar residues" evidence="1">
    <location>
        <begin position="668"/>
        <end position="689"/>
    </location>
</feature>
<dbReference type="KEGG" id="ovi:T265_00785"/>
<feature type="compositionally biased region" description="Polar residues" evidence="1">
    <location>
        <begin position="570"/>
        <end position="591"/>
    </location>
</feature>
<dbReference type="CTD" id="20314973"/>
<feature type="compositionally biased region" description="Polar residues" evidence="1">
    <location>
        <begin position="80"/>
        <end position="101"/>
    </location>
</feature>
<feature type="compositionally biased region" description="Polar residues" evidence="1">
    <location>
        <begin position="276"/>
        <end position="297"/>
    </location>
</feature>
<feature type="region of interest" description="Disordered" evidence="1">
    <location>
        <begin position="667"/>
        <end position="690"/>
    </location>
</feature>
<feature type="region of interest" description="Disordered" evidence="1">
    <location>
        <begin position="373"/>
        <end position="397"/>
    </location>
</feature>
<feature type="region of interest" description="Disordered" evidence="1">
    <location>
        <begin position="79"/>
        <end position="103"/>
    </location>
</feature>
<evidence type="ECO:0000256" key="1">
    <source>
        <dbReference type="SAM" id="MobiDB-lite"/>
    </source>
</evidence>
<dbReference type="GeneID" id="20314973"/>
<sequence length="764" mass="87271">MEYRKTKRMESAKSKANDEKISSDHLTHFLHKPIPIDTSRTQNTADITQNKSRIRHSSYIAKYCDSNTCIRYVRRPCNRTPHSTSRNKPSHSLGQCYNPRNNVAGRNITAKSKANDEKISSDHLTHFLHKPIPIDTSRTQNTADITQNKSRIRHSSYIAKYCDSNTCIRYVRRPCNRTPHSTSRNKPSHSLGQCYNPRNNVAGRNITAKSKANDEKISSDHLTHFLHKPIPIDTSRTQNTADITQNKSRIRHSSYIAKYCDSNTCIRYVRRPCNRTPHSTSRNKPSHSLGQCYNPRNNVAGRNITAKSKANDEKISSDHLTHFLHKPIPIDTSRTQNTADITQNKSRIRHSSYIAKYCDSNTCIRYVRRPCNRTPHSTSRNKPSHSLGQCYNPRNNVAGRNITAKSKANDEKISSDHLTHFLHKPIPIDTSRTQNTADITQNKSRIRHSSYIAKYCDSNTCIRYVRRPCNRTPHSTSRNKPSHSLGQCYNPRNNVAGRNITAKSKANDEKISSDHLTHFLHKPIPIDTSRTQNTADITQNKSRIRHSSYIAKYCDSNTCIRYVRRPCNRTPHSTSRNKPSHSLGQCYNPRNNVAGRNITAKSKANDEKISSDHLTHFLHKPIPIDTSRTQNTADITQNKSRIRHSSYIAKYCDSNTCIRYVRRPCNRTPHSTSRNKPSHSLGQCYNPRNNVAGRNITAKSKANDEKISSDHLTHFLHKPIPIDTSRTQNTADITQNKSRIRHSSYIAKYCDSNTCNIEGVFFLT</sequence>
<organism evidence="2 3">
    <name type="scientific">Opisthorchis viverrini</name>
    <name type="common">Southeast Asian liver fluke</name>
    <dbReference type="NCBI Taxonomy" id="6198"/>
    <lineage>
        <taxon>Eukaryota</taxon>
        <taxon>Metazoa</taxon>
        <taxon>Spiralia</taxon>
        <taxon>Lophotrochozoa</taxon>
        <taxon>Platyhelminthes</taxon>
        <taxon>Trematoda</taxon>
        <taxon>Digenea</taxon>
        <taxon>Opisthorchiida</taxon>
        <taxon>Opisthorchiata</taxon>
        <taxon>Opisthorchiidae</taxon>
        <taxon>Opisthorchis</taxon>
    </lineage>
</organism>
<feature type="compositionally biased region" description="Polar residues" evidence="1">
    <location>
        <begin position="472"/>
        <end position="493"/>
    </location>
</feature>
<name>A0A075AJF3_OPIVI</name>
<protein>
    <submittedName>
        <fullName evidence="2">Uncharacterized protein</fullName>
    </submittedName>
</protein>
<feature type="compositionally biased region" description="Polar residues" evidence="1">
    <location>
        <begin position="374"/>
        <end position="395"/>
    </location>
</feature>
<dbReference type="Proteomes" id="UP000054324">
    <property type="component" value="Unassembled WGS sequence"/>
</dbReference>
<dbReference type="EMBL" id="KL596626">
    <property type="protein sequence ID" value="KER33284.1"/>
    <property type="molecule type" value="Genomic_DNA"/>
</dbReference>
<feature type="region of interest" description="Disordered" evidence="1">
    <location>
        <begin position="1"/>
        <end position="21"/>
    </location>
</feature>
<dbReference type="AlphaFoldDB" id="A0A075AJF3"/>
<gene>
    <name evidence="2" type="ORF">T265_00785</name>
</gene>
<feature type="region of interest" description="Disordered" evidence="1">
    <location>
        <begin position="275"/>
        <end position="299"/>
    </location>
</feature>
<feature type="compositionally biased region" description="Polar residues" evidence="1">
    <location>
        <begin position="178"/>
        <end position="199"/>
    </location>
</feature>
<accession>A0A075AJF3</accession>
<feature type="region of interest" description="Disordered" evidence="1">
    <location>
        <begin position="471"/>
        <end position="495"/>
    </location>
</feature>
<feature type="region of interest" description="Disordered" evidence="1">
    <location>
        <begin position="177"/>
        <end position="201"/>
    </location>
</feature>
<keyword evidence="3" id="KW-1185">Reference proteome</keyword>
<reference evidence="2 3" key="1">
    <citation type="submission" date="2013-11" db="EMBL/GenBank/DDBJ databases">
        <title>Opisthorchis viverrini - life in the bile duct.</title>
        <authorList>
            <person name="Young N.D."/>
            <person name="Nagarajan N."/>
            <person name="Lin S.J."/>
            <person name="Korhonen P.K."/>
            <person name="Jex A.R."/>
            <person name="Hall R.S."/>
            <person name="Safavi-Hemami H."/>
            <person name="Kaewkong W."/>
            <person name="Bertrand D."/>
            <person name="Gao S."/>
            <person name="Seet Q."/>
            <person name="Wongkham S."/>
            <person name="Teh B.T."/>
            <person name="Wongkham C."/>
            <person name="Intapan P.M."/>
            <person name="Maleewong W."/>
            <person name="Yang X."/>
            <person name="Hu M."/>
            <person name="Wang Z."/>
            <person name="Hofmann A."/>
            <person name="Sternberg P.W."/>
            <person name="Tan P."/>
            <person name="Wang J."/>
            <person name="Gasser R.B."/>
        </authorList>
    </citation>
    <scope>NUCLEOTIDE SEQUENCE [LARGE SCALE GENOMIC DNA]</scope>
</reference>
<feature type="region of interest" description="Disordered" evidence="1">
    <location>
        <begin position="569"/>
        <end position="593"/>
    </location>
</feature>